<dbReference type="NCBIfam" id="TIGR01216">
    <property type="entry name" value="ATP_synt_epsi"/>
    <property type="match status" value="1"/>
</dbReference>
<dbReference type="GO" id="GO:0046933">
    <property type="term" value="F:proton-transporting ATP synthase activity, rotational mechanism"/>
    <property type="evidence" value="ECO:0007669"/>
    <property type="project" value="UniProtKB-UniRule"/>
</dbReference>
<keyword evidence="13" id="KW-1003">Cell membrane</keyword>
<dbReference type="Gene3D" id="2.60.15.10">
    <property type="entry name" value="F0F1 ATP synthase delta/epsilon subunit, N-terminal"/>
    <property type="match status" value="1"/>
</dbReference>
<reference evidence="18" key="1">
    <citation type="journal article" date="2018" name="Sci. Rep.">
        <title>Lignite coal burning seam in the remote Altai Mountains harbors a hydrogen-driven thermophilic microbial community.</title>
        <authorList>
            <person name="Kadnikov V.V."/>
            <person name="Mardanov A.V."/>
            <person name="Ivasenko D.A."/>
            <person name="Antsiferov D.V."/>
            <person name="Beletsky A.V."/>
            <person name="Karnachuk O.V."/>
            <person name="Ravin N.V."/>
        </authorList>
    </citation>
    <scope>NUCLEOTIDE SEQUENCE [LARGE SCALE GENOMIC DNA]</scope>
</reference>
<dbReference type="EMBL" id="PEBX01000007">
    <property type="protein sequence ID" value="PTQ57399.1"/>
    <property type="molecule type" value="Genomic_DNA"/>
</dbReference>
<feature type="domain" description="ATP synthase epsilon subunit C-terminal" evidence="15">
    <location>
        <begin position="87"/>
        <end position="131"/>
    </location>
</feature>
<keyword evidence="10 13" id="KW-0066">ATP synthesis</keyword>
<dbReference type="Pfam" id="PF02823">
    <property type="entry name" value="ATP-synt_DE_N"/>
    <property type="match status" value="1"/>
</dbReference>
<organism evidence="17 18">
    <name type="scientific">Candidatus Carbonibacillus altaicus</name>
    <dbReference type="NCBI Taxonomy" id="2163959"/>
    <lineage>
        <taxon>Bacteria</taxon>
        <taxon>Bacillati</taxon>
        <taxon>Bacillota</taxon>
        <taxon>Bacilli</taxon>
        <taxon>Bacillales</taxon>
        <taxon>Candidatus Carbonibacillus</taxon>
    </lineage>
</organism>
<accession>A0A2R6Y3Y8</accession>
<evidence type="ECO:0000256" key="9">
    <source>
        <dbReference type="ARBA" id="ARBA00023196"/>
    </source>
</evidence>
<sequence length="137" mass="15459">MHTYRLEIVTPERKVFDGEIRFLSVRGIEGDLGIAKDHLPLVTPLDIHPAKLVFPDGSVKRVAVSGGFLEVRKNEVTILAEAAELPEEIDVDRALRAKERAEEALKKAREREFLMAQYALRRALVRLDVAEDSKTKV</sequence>
<name>A0A2R6Y3Y8_9BACL</name>
<comment type="similarity">
    <text evidence="3 13 14">Belongs to the ATPase epsilon chain family.</text>
</comment>
<evidence type="ECO:0000256" key="11">
    <source>
        <dbReference type="ARBA" id="ARBA00030215"/>
    </source>
</evidence>
<dbReference type="GO" id="GO:0005886">
    <property type="term" value="C:plasma membrane"/>
    <property type="evidence" value="ECO:0007669"/>
    <property type="project" value="UniProtKB-SubCell"/>
</dbReference>
<evidence type="ECO:0000256" key="13">
    <source>
        <dbReference type="HAMAP-Rule" id="MF_00530"/>
    </source>
</evidence>
<evidence type="ECO:0000256" key="3">
    <source>
        <dbReference type="ARBA" id="ARBA00005712"/>
    </source>
</evidence>
<evidence type="ECO:0000313" key="17">
    <source>
        <dbReference type="EMBL" id="PTQ57399.1"/>
    </source>
</evidence>
<evidence type="ECO:0000256" key="8">
    <source>
        <dbReference type="ARBA" id="ARBA00023136"/>
    </source>
</evidence>
<dbReference type="InterPro" id="IPR036771">
    <property type="entry name" value="ATPsynth_dsu/esu_N"/>
</dbReference>
<evidence type="ECO:0000256" key="2">
    <source>
        <dbReference type="ARBA" id="ARBA00004202"/>
    </source>
</evidence>
<evidence type="ECO:0000256" key="4">
    <source>
        <dbReference type="ARBA" id="ARBA00014480"/>
    </source>
</evidence>
<evidence type="ECO:0000256" key="7">
    <source>
        <dbReference type="ARBA" id="ARBA00023065"/>
    </source>
</evidence>
<dbReference type="InterPro" id="IPR020547">
    <property type="entry name" value="ATP_synth_F1_esu_C"/>
</dbReference>
<evidence type="ECO:0000256" key="12">
    <source>
        <dbReference type="ARBA" id="ARBA00031795"/>
    </source>
</evidence>
<evidence type="ECO:0000313" key="18">
    <source>
        <dbReference type="Proteomes" id="UP000244338"/>
    </source>
</evidence>
<evidence type="ECO:0000256" key="6">
    <source>
        <dbReference type="ARBA" id="ARBA00022781"/>
    </source>
</evidence>
<keyword evidence="6 13" id="KW-0375">Hydrogen ion transport</keyword>
<dbReference type="Pfam" id="PF00401">
    <property type="entry name" value="ATP-synt_DE"/>
    <property type="match status" value="1"/>
</dbReference>
<feature type="domain" description="ATP synthase F1 complex delta/epsilon subunit N-terminal" evidence="16">
    <location>
        <begin position="5"/>
        <end position="83"/>
    </location>
</feature>
<keyword evidence="8 13" id="KW-0472">Membrane</keyword>
<dbReference type="PANTHER" id="PTHR13822:SF10">
    <property type="entry name" value="ATP SYNTHASE EPSILON CHAIN, CHLOROPLASTIC"/>
    <property type="match status" value="1"/>
</dbReference>
<dbReference type="SUPFAM" id="SSF51344">
    <property type="entry name" value="Epsilon subunit of F1F0-ATP synthase N-terminal domain"/>
    <property type="match status" value="1"/>
</dbReference>
<dbReference type="PANTHER" id="PTHR13822">
    <property type="entry name" value="ATP SYNTHASE DELTA/EPSILON CHAIN"/>
    <property type="match status" value="1"/>
</dbReference>
<comment type="subcellular location">
    <subcellularLocation>
        <location evidence="2 13">Cell membrane</location>
        <topology evidence="2 13">Peripheral membrane protein</topology>
    </subcellularLocation>
</comment>
<keyword evidence="7 13" id="KW-0406">Ion transport</keyword>
<evidence type="ECO:0000259" key="15">
    <source>
        <dbReference type="Pfam" id="PF00401"/>
    </source>
</evidence>
<dbReference type="NCBIfam" id="NF001846">
    <property type="entry name" value="PRK00571.1-3"/>
    <property type="match status" value="1"/>
</dbReference>
<dbReference type="GO" id="GO:0005524">
    <property type="term" value="F:ATP binding"/>
    <property type="evidence" value="ECO:0007669"/>
    <property type="project" value="UniProtKB-UniRule"/>
</dbReference>
<dbReference type="AlphaFoldDB" id="A0A2R6Y3Y8"/>
<protein>
    <recommendedName>
        <fullName evidence="4 13">ATP synthase epsilon chain</fullName>
    </recommendedName>
    <alternativeName>
        <fullName evidence="12 13">ATP synthase F1 sector epsilon subunit</fullName>
    </alternativeName>
    <alternativeName>
        <fullName evidence="11 13">F-ATPase epsilon subunit</fullName>
    </alternativeName>
</protein>
<dbReference type="InterPro" id="IPR020546">
    <property type="entry name" value="ATP_synth_F1_dsu/esu_N"/>
</dbReference>
<dbReference type="CDD" id="cd12152">
    <property type="entry name" value="F1-ATPase_delta"/>
    <property type="match status" value="1"/>
</dbReference>
<dbReference type="Proteomes" id="UP000244338">
    <property type="component" value="Unassembled WGS sequence"/>
</dbReference>
<comment type="subunit">
    <text evidence="13 14">F-type ATPases have 2 components, CF(1) - the catalytic core - and CF(0) - the membrane proton channel. CF(1) has five subunits: alpha(3), beta(3), gamma(1), delta(1), epsilon(1). CF(0) has three main subunits: a, b and c.</text>
</comment>
<dbReference type="HAMAP" id="MF_00530">
    <property type="entry name" value="ATP_synth_epsil_bac"/>
    <property type="match status" value="1"/>
</dbReference>
<evidence type="ECO:0000259" key="16">
    <source>
        <dbReference type="Pfam" id="PF02823"/>
    </source>
</evidence>
<evidence type="ECO:0000256" key="1">
    <source>
        <dbReference type="ARBA" id="ARBA00003543"/>
    </source>
</evidence>
<evidence type="ECO:0000256" key="10">
    <source>
        <dbReference type="ARBA" id="ARBA00023310"/>
    </source>
</evidence>
<dbReference type="InterPro" id="IPR036794">
    <property type="entry name" value="ATP_F1_dsu/esu_C_sf"/>
</dbReference>
<dbReference type="InterPro" id="IPR001469">
    <property type="entry name" value="ATP_synth_F1_dsu/esu"/>
</dbReference>
<dbReference type="SUPFAM" id="SSF46604">
    <property type="entry name" value="Epsilon subunit of F1F0-ATP synthase C-terminal domain"/>
    <property type="match status" value="1"/>
</dbReference>
<comment type="caution">
    <text evidence="17">The sequence shown here is derived from an EMBL/GenBank/DDBJ whole genome shotgun (WGS) entry which is preliminary data.</text>
</comment>
<gene>
    <name evidence="13" type="primary">atpC</name>
    <name evidence="17" type="ORF">BSOLF_1554</name>
</gene>
<evidence type="ECO:0000256" key="5">
    <source>
        <dbReference type="ARBA" id="ARBA00022448"/>
    </source>
</evidence>
<comment type="function">
    <text evidence="1 13">Produces ATP from ADP in the presence of a proton gradient across the membrane.</text>
</comment>
<keyword evidence="9 13" id="KW-0139">CF(1)</keyword>
<evidence type="ECO:0000256" key="14">
    <source>
        <dbReference type="RuleBase" id="RU003656"/>
    </source>
</evidence>
<dbReference type="GO" id="GO:0045259">
    <property type="term" value="C:proton-transporting ATP synthase complex"/>
    <property type="evidence" value="ECO:0007669"/>
    <property type="project" value="UniProtKB-KW"/>
</dbReference>
<proteinExistence type="inferred from homology"/>
<keyword evidence="5 13" id="KW-0813">Transport</keyword>
<dbReference type="Gene3D" id="1.20.5.440">
    <property type="entry name" value="ATP synthase delta/epsilon subunit, C-terminal domain"/>
    <property type="match status" value="1"/>
</dbReference>